<gene>
    <name evidence="2" type="ORF">N656DRAFT_778125</name>
</gene>
<reference evidence="2" key="1">
    <citation type="journal article" date="2023" name="Mol. Phylogenet. Evol.">
        <title>Genome-scale phylogeny and comparative genomics of the fungal order Sordariales.</title>
        <authorList>
            <person name="Hensen N."/>
            <person name="Bonometti L."/>
            <person name="Westerberg I."/>
            <person name="Brannstrom I.O."/>
            <person name="Guillou S."/>
            <person name="Cros-Aarteil S."/>
            <person name="Calhoun S."/>
            <person name="Haridas S."/>
            <person name="Kuo A."/>
            <person name="Mondo S."/>
            <person name="Pangilinan J."/>
            <person name="Riley R."/>
            <person name="LaButti K."/>
            <person name="Andreopoulos B."/>
            <person name="Lipzen A."/>
            <person name="Chen C."/>
            <person name="Yan M."/>
            <person name="Daum C."/>
            <person name="Ng V."/>
            <person name="Clum A."/>
            <person name="Steindorff A."/>
            <person name="Ohm R.A."/>
            <person name="Martin F."/>
            <person name="Silar P."/>
            <person name="Natvig D.O."/>
            <person name="Lalanne C."/>
            <person name="Gautier V."/>
            <person name="Ament-Velasquez S.L."/>
            <person name="Kruys A."/>
            <person name="Hutchinson M.I."/>
            <person name="Powell A.J."/>
            <person name="Barry K."/>
            <person name="Miller A.N."/>
            <person name="Grigoriev I.V."/>
            <person name="Debuchy R."/>
            <person name="Gladieux P."/>
            <person name="Hiltunen Thoren M."/>
            <person name="Johannesson H."/>
        </authorList>
    </citation>
    <scope>NUCLEOTIDE SEQUENCE</scope>
    <source>
        <strain evidence="2">CBS 508.74</strain>
    </source>
</reference>
<dbReference type="AlphaFoldDB" id="A0AAN6TF99"/>
<evidence type="ECO:0000256" key="1">
    <source>
        <dbReference type="SAM" id="SignalP"/>
    </source>
</evidence>
<proteinExistence type="predicted"/>
<dbReference type="Proteomes" id="UP001302812">
    <property type="component" value="Unassembled WGS sequence"/>
</dbReference>
<feature type="chain" id="PRO_5043011577" evidence="1">
    <location>
        <begin position="19"/>
        <end position="109"/>
    </location>
</feature>
<evidence type="ECO:0000313" key="3">
    <source>
        <dbReference type="Proteomes" id="UP001302812"/>
    </source>
</evidence>
<reference evidence="2" key="2">
    <citation type="submission" date="2023-05" db="EMBL/GenBank/DDBJ databases">
        <authorList>
            <consortium name="Lawrence Berkeley National Laboratory"/>
            <person name="Steindorff A."/>
            <person name="Hensen N."/>
            <person name="Bonometti L."/>
            <person name="Westerberg I."/>
            <person name="Brannstrom I.O."/>
            <person name="Guillou S."/>
            <person name="Cros-Aarteil S."/>
            <person name="Calhoun S."/>
            <person name="Haridas S."/>
            <person name="Kuo A."/>
            <person name="Mondo S."/>
            <person name="Pangilinan J."/>
            <person name="Riley R."/>
            <person name="Labutti K."/>
            <person name="Andreopoulos B."/>
            <person name="Lipzen A."/>
            <person name="Chen C."/>
            <person name="Yanf M."/>
            <person name="Daum C."/>
            <person name="Ng V."/>
            <person name="Clum A."/>
            <person name="Ohm R."/>
            <person name="Martin F."/>
            <person name="Silar P."/>
            <person name="Natvig D."/>
            <person name="Lalanne C."/>
            <person name="Gautier V."/>
            <person name="Ament-Velasquez S.L."/>
            <person name="Kruys A."/>
            <person name="Hutchinson M.I."/>
            <person name="Powell A.J."/>
            <person name="Barry K."/>
            <person name="Miller A.N."/>
            <person name="Grigoriev I.V."/>
            <person name="Debuchy R."/>
            <person name="Gladieux P."/>
            <person name="Thoren M.H."/>
            <person name="Johannesson H."/>
        </authorList>
    </citation>
    <scope>NUCLEOTIDE SEQUENCE</scope>
    <source>
        <strain evidence="2">CBS 508.74</strain>
    </source>
</reference>
<protein>
    <submittedName>
        <fullName evidence="2">Uncharacterized protein</fullName>
    </submittedName>
</protein>
<feature type="signal peptide" evidence="1">
    <location>
        <begin position="1"/>
        <end position="18"/>
    </location>
</feature>
<dbReference type="GeneID" id="89939080"/>
<name>A0AAN6TF99_9PEZI</name>
<dbReference type="EMBL" id="MU853339">
    <property type="protein sequence ID" value="KAK4113358.1"/>
    <property type="molecule type" value="Genomic_DNA"/>
</dbReference>
<sequence length="109" mass="10761">MRPLCAISIALAWQNALAIGPFSFASAALNYTGPGWRAFGGSTMEMAGEGVSWAKEKAGEGVSWAGKNPVSTAFTAISAGGLAASIAPAIATSPMYALAGIASKGPVAG</sequence>
<dbReference type="RefSeq" id="XP_064670928.1">
    <property type="nucleotide sequence ID" value="XM_064814955.1"/>
</dbReference>
<evidence type="ECO:0000313" key="2">
    <source>
        <dbReference type="EMBL" id="KAK4113358.1"/>
    </source>
</evidence>
<accession>A0AAN6TF99</accession>
<keyword evidence="1" id="KW-0732">Signal</keyword>
<comment type="caution">
    <text evidence="2">The sequence shown here is derived from an EMBL/GenBank/DDBJ whole genome shotgun (WGS) entry which is preliminary data.</text>
</comment>
<organism evidence="2 3">
    <name type="scientific">Canariomyces notabilis</name>
    <dbReference type="NCBI Taxonomy" id="2074819"/>
    <lineage>
        <taxon>Eukaryota</taxon>
        <taxon>Fungi</taxon>
        <taxon>Dikarya</taxon>
        <taxon>Ascomycota</taxon>
        <taxon>Pezizomycotina</taxon>
        <taxon>Sordariomycetes</taxon>
        <taxon>Sordariomycetidae</taxon>
        <taxon>Sordariales</taxon>
        <taxon>Chaetomiaceae</taxon>
        <taxon>Canariomyces</taxon>
    </lineage>
</organism>
<keyword evidence="3" id="KW-1185">Reference proteome</keyword>